<evidence type="ECO:0000313" key="11">
    <source>
        <dbReference type="Proteomes" id="UP000682134"/>
    </source>
</evidence>
<organism evidence="10 11">
    <name type="scientific">Gottfriedia endophytica</name>
    <dbReference type="NCBI Taxonomy" id="2820819"/>
    <lineage>
        <taxon>Bacteria</taxon>
        <taxon>Bacillati</taxon>
        <taxon>Bacillota</taxon>
        <taxon>Bacilli</taxon>
        <taxon>Bacillales</taxon>
        <taxon>Bacillaceae</taxon>
        <taxon>Gottfriedia</taxon>
    </lineage>
</organism>
<dbReference type="InterPro" id="IPR011701">
    <property type="entry name" value="MFS"/>
</dbReference>
<dbReference type="InterPro" id="IPR020846">
    <property type="entry name" value="MFS_dom"/>
</dbReference>
<evidence type="ECO:0000256" key="7">
    <source>
        <dbReference type="ARBA" id="ARBA00023136"/>
    </source>
</evidence>
<protein>
    <submittedName>
        <fullName evidence="10">DHA2 family efflux MFS transporter permease subunit</fullName>
    </submittedName>
</protein>
<feature type="transmembrane region" description="Helical" evidence="8">
    <location>
        <begin position="231"/>
        <end position="248"/>
    </location>
</feature>
<dbReference type="SUPFAM" id="SSF103473">
    <property type="entry name" value="MFS general substrate transporter"/>
    <property type="match status" value="1"/>
</dbReference>
<dbReference type="PRINTS" id="PR01036">
    <property type="entry name" value="TCRTETB"/>
</dbReference>
<accession>A0A940NNJ6</accession>
<reference evidence="10" key="1">
    <citation type="submission" date="2021-04" db="EMBL/GenBank/DDBJ databases">
        <title>Genome seq and assembly of Bacillus sp.</title>
        <authorList>
            <person name="Chhetri G."/>
        </authorList>
    </citation>
    <scope>NUCLEOTIDE SEQUENCE</scope>
    <source>
        <strain evidence="10">RG28</strain>
    </source>
</reference>
<evidence type="ECO:0000256" key="8">
    <source>
        <dbReference type="SAM" id="Phobius"/>
    </source>
</evidence>
<feature type="transmembrane region" description="Helical" evidence="8">
    <location>
        <begin position="12"/>
        <end position="33"/>
    </location>
</feature>
<feature type="transmembrane region" description="Helical" evidence="8">
    <location>
        <begin position="269"/>
        <end position="292"/>
    </location>
</feature>
<keyword evidence="6 8" id="KW-1133">Transmembrane helix</keyword>
<evidence type="ECO:0000256" key="2">
    <source>
        <dbReference type="ARBA" id="ARBA00008537"/>
    </source>
</evidence>
<keyword evidence="7 8" id="KW-0472">Membrane</keyword>
<keyword evidence="4" id="KW-1003">Cell membrane</keyword>
<dbReference type="PANTHER" id="PTHR42718:SF9">
    <property type="entry name" value="MAJOR FACILITATOR SUPERFAMILY MULTIDRUG TRANSPORTER MFSC"/>
    <property type="match status" value="1"/>
</dbReference>
<comment type="subcellular location">
    <subcellularLocation>
        <location evidence="1">Cell membrane</location>
        <topology evidence="1">Multi-pass membrane protein</topology>
    </subcellularLocation>
</comment>
<evidence type="ECO:0000259" key="9">
    <source>
        <dbReference type="PROSITE" id="PS50850"/>
    </source>
</evidence>
<dbReference type="PROSITE" id="PS50850">
    <property type="entry name" value="MFS"/>
    <property type="match status" value="1"/>
</dbReference>
<keyword evidence="3" id="KW-0813">Transport</keyword>
<gene>
    <name evidence="10" type="ORF">J5Y03_02605</name>
</gene>
<evidence type="ECO:0000313" key="10">
    <source>
        <dbReference type="EMBL" id="MBP0724072.1"/>
    </source>
</evidence>
<dbReference type="InterPro" id="IPR036259">
    <property type="entry name" value="MFS_trans_sf"/>
</dbReference>
<feature type="transmembrane region" description="Helical" evidence="8">
    <location>
        <begin position="358"/>
        <end position="378"/>
    </location>
</feature>
<evidence type="ECO:0000256" key="1">
    <source>
        <dbReference type="ARBA" id="ARBA00004651"/>
    </source>
</evidence>
<dbReference type="InterPro" id="IPR004638">
    <property type="entry name" value="EmrB-like"/>
</dbReference>
<dbReference type="AlphaFoldDB" id="A0A940NNJ6"/>
<dbReference type="EMBL" id="JAGIYQ010000001">
    <property type="protein sequence ID" value="MBP0724072.1"/>
    <property type="molecule type" value="Genomic_DNA"/>
</dbReference>
<dbReference type="GO" id="GO:0005886">
    <property type="term" value="C:plasma membrane"/>
    <property type="evidence" value="ECO:0007669"/>
    <property type="project" value="UniProtKB-SubCell"/>
</dbReference>
<keyword evidence="11" id="KW-1185">Reference proteome</keyword>
<evidence type="ECO:0000256" key="5">
    <source>
        <dbReference type="ARBA" id="ARBA00022692"/>
    </source>
</evidence>
<sequence length="490" mass="52909">MNNVQEFSMKKALLQLTAVIAGMFMVILDSTVVNVAMNSLTKDMHSTITTMSWTITGYTLAVAAVIPLAGWLMDHFGAKQVFIITIVLFTLGSLLCSFAATPNQLILYRVIQGLGGGMVAPIGMAMVFRIAPPNKMGALMGMLGIPMLLGPALGPLVAGYFVEYQTWHWIFLINVPVGILGVLLAFKFLPKFDTKPVPKLDILGIILAPIAFSMLAYGVSESSNGWDNSNTIIGLIVGGVSLILFIIVELRHPHPIMELKVFKSKGFTLGTITTWLMQIALFGMFLIIPLYLQTIKHYTPLETGLVIFPQAIASGIMMPISGRLYDKFGARPLSIVGLAIVTGTLVTLSNISVDSSKVFFILCQISMGIGMGTSMMGLNTHVLQSAPRELMNRVTPLTSAAQQVMVSFATAGMVSFLTSRAKHYMGTINNPADIQARLEATVNSFGDTFLLAAGIAVLGWLIAWTLKRPKIQSAADDENNRASEAMMAGH</sequence>
<dbReference type="Gene3D" id="1.20.1720.10">
    <property type="entry name" value="Multidrug resistance protein D"/>
    <property type="match status" value="1"/>
</dbReference>
<feature type="transmembrane region" description="Helical" evidence="8">
    <location>
        <begin position="140"/>
        <end position="161"/>
    </location>
</feature>
<feature type="transmembrane region" description="Helical" evidence="8">
    <location>
        <begin position="304"/>
        <end position="321"/>
    </location>
</feature>
<evidence type="ECO:0000256" key="4">
    <source>
        <dbReference type="ARBA" id="ARBA00022475"/>
    </source>
</evidence>
<feature type="transmembrane region" description="Helical" evidence="8">
    <location>
        <begin position="80"/>
        <end position="100"/>
    </location>
</feature>
<dbReference type="Proteomes" id="UP000682134">
    <property type="component" value="Unassembled WGS sequence"/>
</dbReference>
<feature type="transmembrane region" description="Helical" evidence="8">
    <location>
        <begin position="399"/>
        <end position="417"/>
    </location>
</feature>
<comment type="caution">
    <text evidence="10">The sequence shown here is derived from an EMBL/GenBank/DDBJ whole genome shotgun (WGS) entry which is preliminary data.</text>
</comment>
<proteinExistence type="inferred from homology"/>
<evidence type="ECO:0000256" key="6">
    <source>
        <dbReference type="ARBA" id="ARBA00022989"/>
    </source>
</evidence>
<feature type="transmembrane region" description="Helical" evidence="8">
    <location>
        <begin position="106"/>
        <end position="128"/>
    </location>
</feature>
<feature type="transmembrane region" description="Helical" evidence="8">
    <location>
        <begin position="167"/>
        <end position="188"/>
    </location>
</feature>
<keyword evidence="5 8" id="KW-0812">Transmembrane</keyword>
<feature type="transmembrane region" description="Helical" evidence="8">
    <location>
        <begin position="53"/>
        <end position="73"/>
    </location>
</feature>
<feature type="transmembrane region" description="Helical" evidence="8">
    <location>
        <begin position="333"/>
        <end position="352"/>
    </location>
</feature>
<comment type="similarity">
    <text evidence="2">Belongs to the major facilitator superfamily. EmrB family.</text>
</comment>
<feature type="transmembrane region" description="Helical" evidence="8">
    <location>
        <begin position="200"/>
        <end position="219"/>
    </location>
</feature>
<dbReference type="RefSeq" id="WP_209402147.1">
    <property type="nucleotide sequence ID" value="NZ_JAGIYQ010000001.1"/>
</dbReference>
<evidence type="ECO:0000256" key="3">
    <source>
        <dbReference type="ARBA" id="ARBA00022448"/>
    </source>
</evidence>
<dbReference type="PANTHER" id="PTHR42718">
    <property type="entry name" value="MAJOR FACILITATOR SUPERFAMILY MULTIDRUG TRANSPORTER MFSC"/>
    <property type="match status" value="1"/>
</dbReference>
<dbReference type="Gene3D" id="1.20.1250.20">
    <property type="entry name" value="MFS general substrate transporter like domains"/>
    <property type="match status" value="1"/>
</dbReference>
<feature type="transmembrane region" description="Helical" evidence="8">
    <location>
        <begin position="448"/>
        <end position="466"/>
    </location>
</feature>
<name>A0A940NNJ6_9BACI</name>
<feature type="domain" description="Major facilitator superfamily (MFS) profile" evidence="9">
    <location>
        <begin position="15"/>
        <end position="471"/>
    </location>
</feature>
<dbReference type="NCBIfam" id="TIGR00711">
    <property type="entry name" value="efflux_EmrB"/>
    <property type="match status" value="1"/>
</dbReference>
<dbReference type="GO" id="GO:0022857">
    <property type="term" value="F:transmembrane transporter activity"/>
    <property type="evidence" value="ECO:0007669"/>
    <property type="project" value="InterPro"/>
</dbReference>
<dbReference type="CDD" id="cd17503">
    <property type="entry name" value="MFS_LmrB_MDR_like"/>
    <property type="match status" value="1"/>
</dbReference>
<dbReference type="Pfam" id="PF07690">
    <property type="entry name" value="MFS_1"/>
    <property type="match status" value="1"/>
</dbReference>